<organism evidence="2">
    <name type="scientific">Sesamum radiatum</name>
    <name type="common">Black benniseed</name>
    <dbReference type="NCBI Taxonomy" id="300843"/>
    <lineage>
        <taxon>Eukaryota</taxon>
        <taxon>Viridiplantae</taxon>
        <taxon>Streptophyta</taxon>
        <taxon>Embryophyta</taxon>
        <taxon>Tracheophyta</taxon>
        <taxon>Spermatophyta</taxon>
        <taxon>Magnoliopsida</taxon>
        <taxon>eudicotyledons</taxon>
        <taxon>Gunneridae</taxon>
        <taxon>Pentapetalae</taxon>
        <taxon>asterids</taxon>
        <taxon>lamiids</taxon>
        <taxon>Lamiales</taxon>
        <taxon>Pedaliaceae</taxon>
        <taxon>Sesamum</taxon>
    </lineage>
</organism>
<proteinExistence type="predicted"/>
<reference evidence="2" key="2">
    <citation type="journal article" date="2024" name="Plant">
        <title>Genomic evolution and insights into agronomic trait innovations of Sesamum species.</title>
        <authorList>
            <person name="Miao H."/>
            <person name="Wang L."/>
            <person name="Qu L."/>
            <person name="Liu H."/>
            <person name="Sun Y."/>
            <person name="Le M."/>
            <person name="Wang Q."/>
            <person name="Wei S."/>
            <person name="Zheng Y."/>
            <person name="Lin W."/>
            <person name="Duan Y."/>
            <person name="Cao H."/>
            <person name="Xiong S."/>
            <person name="Wang X."/>
            <person name="Wei L."/>
            <person name="Li C."/>
            <person name="Ma Q."/>
            <person name="Ju M."/>
            <person name="Zhao R."/>
            <person name="Li G."/>
            <person name="Mu C."/>
            <person name="Tian Q."/>
            <person name="Mei H."/>
            <person name="Zhang T."/>
            <person name="Gao T."/>
            <person name="Zhang H."/>
        </authorList>
    </citation>
    <scope>NUCLEOTIDE SEQUENCE</scope>
    <source>
        <strain evidence="2">G02</strain>
    </source>
</reference>
<evidence type="ECO:0000256" key="1">
    <source>
        <dbReference type="SAM" id="MobiDB-lite"/>
    </source>
</evidence>
<reference evidence="2" key="1">
    <citation type="submission" date="2020-06" db="EMBL/GenBank/DDBJ databases">
        <authorList>
            <person name="Li T."/>
            <person name="Hu X."/>
            <person name="Zhang T."/>
            <person name="Song X."/>
            <person name="Zhang H."/>
            <person name="Dai N."/>
            <person name="Sheng W."/>
            <person name="Hou X."/>
            <person name="Wei L."/>
        </authorList>
    </citation>
    <scope>NUCLEOTIDE SEQUENCE</scope>
    <source>
        <strain evidence="2">G02</strain>
        <tissue evidence="2">Leaf</tissue>
    </source>
</reference>
<feature type="region of interest" description="Disordered" evidence="1">
    <location>
        <begin position="1"/>
        <end position="34"/>
    </location>
</feature>
<accession>A0AAW2NRM3</accession>
<dbReference type="AlphaFoldDB" id="A0AAW2NRM3"/>
<sequence length="176" mass="20095">MEDAQTAKKESCGEKQKESKEETPSKKPCVDFRDKKPPLQRVNAVYTPLTVPITQALMTVEGKCLLAQPRSWKDSPQCPKSDKFYRFHNDYGHTMEECRHLTNKIERLIQNGYLQEYACWKKARGTGPYQKQECNKAKEAKVSSPEHFLKEKAKHASGSWAVVNDPHCKGVIPMIA</sequence>
<name>A0AAW2NRM3_SESRA</name>
<gene>
    <name evidence="2" type="ORF">Sradi_4381600</name>
</gene>
<protein>
    <submittedName>
        <fullName evidence="2">Uncharacterized protein</fullName>
    </submittedName>
</protein>
<comment type="caution">
    <text evidence="2">The sequence shown here is derived from an EMBL/GenBank/DDBJ whole genome shotgun (WGS) entry which is preliminary data.</text>
</comment>
<evidence type="ECO:0000313" key="2">
    <source>
        <dbReference type="EMBL" id="KAL0345503.1"/>
    </source>
</evidence>
<dbReference type="EMBL" id="JACGWJ010000019">
    <property type="protein sequence ID" value="KAL0345503.1"/>
    <property type="molecule type" value="Genomic_DNA"/>
</dbReference>